<dbReference type="EMBL" id="QONO01000193">
    <property type="protein sequence ID" value="RDR23605.1"/>
    <property type="molecule type" value="Genomic_DNA"/>
</dbReference>
<reference evidence="2 3" key="1">
    <citation type="submission" date="2018-06" db="EMBL/GenBank/DDBJ databases">
        <title>Recombination Drives Gene Content and Phenotype Evolution in Wild Type E. coli Strains.</title>
        <authorList>
            <person name="Field C.M."/>
            <person name="Silander O.K."/>
            <person name="Van Nimwegen E."/>
        </authorList>
    </citation>
    <scope>NUCLEOTIDE SEQUENCE [LARGE SCALE GENOMIC DNA]</scope>
    <source>
        <strain evidence="2 3">SC344</strain>
    </source>
</reference>
<gene>
    <name evidence="2" type="ORF">C4A13_04029</name>
</gene>
<dbReference type="Proteomes" id="UP000254454">
    <property type="component" value="Unassembled WGS sequence"/>
</dbReference>
<evidence type="ECO:0000256" key="1">
    <source>
        <dbReference type="SAM" id="Phobius"/>
    </source>
</evidence>
<proteinExistence type="predicted"/>
<keyword evidence="1" id="KW-0472">Membrane</keyword>
<accession>A0A370V3Y7</accession>
<keyword evidence="1" id="KW-0812">Transmembrane</keyword>
<organism evidence="2 3">
    <name type="scientific">Escherichia marmotae</name>
    <dbReference type="NCBI Taxonomy" id="1499973"/>
    <lineage>
        <taxon>Bacteria</taxon>
        <taxon>Pseudomonadati</taxon>
        <taxon>Pseudomonadota</taxon>
        <taxon>Gammaproteobacteria</taxon>
        <taxon>Enterobacterales</taxon>
        <taxon>Enterobacteriaceae</taxon>
        <taxon>Escherichia</taxon>
    </lineage>
</organism>
<dbReference type="RefSeq" id="WP_115439646.1">
    <property type="nucleotide sequence ID" value="NZ_JAZHLN010000085.1"/>
</dbReference>
<sequence length="62" mass="7372">MTEITLKIYAGSLAFWLLLYCFIKVAELRFPPWVWTIMQCITVFFIITLPVFLRELIRSPAF</sequence>
<feature type="transmembrane region" description="Helical" evidence="1">
    <location>
        <begin position="7"/>
        <end position="26"/>
    </location>
</feature>
<comment type="caution">
    <text evidence="2">The sequence shown here is derived from an EMBL/GenBank/DDBJ whole genome shotgun (WGS) entry which is preliminary data.</text>
</comment>
<name>A0A370V3Y7_9ESCH</name>
<feature type="transmembrane region" description="Helical" evidence="1">
    <location>
        <begin position="32"/>
        <end position="53"/>
    </location>
</feature>
<evidence type="ECO:0000313" key="2">
    <source>
        <dbReference type="EMBL" id="RDR23605.1"/>
    </source>
</evidence>
<evidence type="ECO:0000313" key="3">
    <source>
        <dbReference type="Proteomes" id="UP000254454"/>
    </source>
</evidence>
<protein>
    <submittedName>
        <fullName evidence="2">Uncharacterized protein</fullName>
    </submittedName>
</protein>
<dbReference type="AlphaFoldDB" id="A0A370V3Y7"/>
<keyword evidence="1" id="KW-1133">Transmembrane helix</keyword>